<name>A0A9Q1JQA2_9CARY</name>
<evidence type="ECO:0000313" key="3">
    <source>
        <dbReference type="Proteomes" id="UP001153076"/>
    </source>
</evidence>
<proteinExistence type="predicted"/>
<reference evidence="2" key="1">
    <citation type="submission" date="2022-04" db="EMBL/GenBank/DDBJ databases">
        <title>Carnegiea gigantea Genome sequencing and assembly v2.</title>
        <authorList>
            <person name="Copetti D."/>
            <person name="Sanderson M.J."/>
            <person name="Burquez A."/>
            <person name="Wojciechowski M.F."/>
        </authorList>
    </citation>
    <scope>NUCLEOTIDE SEQUENCE</scope>
    <source>
        <strain evidence="2">SGP5-SGP5p</strain>
        <tissue evidence="2">Aerial part</tissue>
    </source>
</reference>
<sequence length="156" mass="18552">MSLYVFSRLLTTDEIALYVLGNFEWYRREVMFPPGPLSYDYRELWPTSIWWWLKSMLRTTRSLSCPRWFFMAMLLNDVVKFDVLSGWMISVMESALKELQWNAFQSWTGRNRGRIMEARRQEGSSDSDEEPNPSSYTPMTPTFQRWCRQSSTLCPG</sequence>
<accession>A0A9Q1JQA2</accession>
<dbReference type="EMBL" id="JAKOGI010000944">
    <property type="protein sequence ID" value="KAJ8429035.1"/>
    <property type="molecule type" value="Genomic_DNA"/>
</dbReference>
<gene>
    <name evidence="2" type="ORF">Cgig2_016940</name>
</gene>
<keyword evidence="3" id="KW-1185">Reference proteome</keyword>
<organism evidence="2 3">
    <name type="scientific">Carnegiea gigantea</name>
    <dbReference type="NCBI Taxonomy" id="171969"/>
    <lineage>
        <taxon>Eukaryota</taxon>
        <taxon>Viridiplantae</taxon>
        <taxon>Streptophyta</taxon>
        <taxon>Embryophyta</taxon>
        <taxon>Tracheophyta</taxon>
        <taxon>Spermatophyta</taxon>
        <taxon>Magnoliopsida</taxon>
        <taxon>eudicotyledons</taxon>
        <taxon>Gunneridae</taxon>
        <taxon>Pentapetalae</taxon>
        <taxon>Caryophyllales</taxon>
        <taxon>Cactineae</taxon>
        <taxon>Cactaceae</taxon>
        <taxon>Cactoideae</taxon>
        <taxon>Echinocereeae</taxon>
        <taxon>Carnegiea</taxon>
    </lineage>
</organism>
<evidence type="ECO:0000256" key="1">
    <source>
        <dbReference type="SAM" id="MobiDB-lite"/>
    </source>
</evidence>
<protein>
    <submittedName>
        <fullName evidence="2">Uncharacterized protein</fullName>
    </submittedName>
</protein>
<evidence type="ECO:0000313" key="2">
    <source>
        <dbReference type="EMBL" id="KAJ8429035.1"/>
    </source>
</evidence>
<comment type="caution">
    <text evidence="2">The sequence shown here is derived from an EMBL/GenBank/DDBJ whole genome shotgun (WGS) entry which is preliminary data.</text>
</comment>
<feature type="region of interest" description="Disordered" evidence="1">
    <location>
        <begin position="118"/>
        <end position="141"/>
    </location>
</feature>
<dbReference type="AlphaFoldDB" id="A0A9Q1JQA2"/>
<dbReference type="Proteomes" id="UP001153076">
    <property type="component" value="Unassembled WGS sequence"/>
</dbReference>